<evidence type="ECO:0000313" key="10">
    <source>
        <dbReference type="Proteomes" id="UP001274830"/>
    </source>
</evidence>
<evidence type="ECO:0000256" key="4">
    <source>
        <dbReference type="ARBA" id="ARBA00023002"/>
    </source>
</evidence>
<dbReference type="GO" id="GO:0034599">
    <property type="term" value="P:cellular response to oxidative stress"/>
    <property type="evidence" value="ECO:0007669"/>
    <property type="project" value="InterPro"/>
</dbReference>
<evidence type="ECO:0000256" key="6">
    <source>
        <dbReference type="PIRSR" id="PIRSR637944-1"/>
    </source>
</evidence>
<dbReference type="GO" id="GO:0042744">
    <property type="term" value="P:hydrogen peroxide catabolic process"/>
    <property type="evidence" value="ECO:0007669"/>
    <property type="project" value="TreeGrafter"/>
</dbReference>
<proteinExistence type="inferred from homology"/>
<dbReference type="InterPro" id="IPR013740">
    <property type="entry name" value="Redoxin"/>
</dbReference>
<dbReference type="Pfam" id="PF08534">
    <property type="entry name" value="Redoxin"/>
    <property type="match status" value="1"/>
</dbReference>
<evidence type="ECO:0000256" key="3">
    <source>
        <dbReference type="ARBA" id="ARBA00022862"/>
    </source>
</evidence>
<dbReference type="PANTHER" id="PTHR10430:SF39">
    <property type="entry name" value="PEROXISOMAL MEMBRANE ASSOCIATED PROTEIN 20"/>
    <property type="match status" value="1"/>
</dbReference>
<feature type="active site" description="Cysteine sulfenic acid (-SOH) intermediate" evidence="6">
    <location>
        <position position="74"/>
    </location>
</feature>
<name>A0AAE0WMN2_9PEZI</name>
<dbReference type="InterPro" id="IPR036249">
    <property type="entry name" value="Thioredoxin-like_sf"/>
</dbReference>
<dbReference type="SUPFAM" id="SSF52833">
    <property type="entry name" value="Thioredoxin-like"/>
    <property type="match status" value="1"/>
</dbReference>
<protein>
    <recommendedName>
        <fullName evidence="8">Redoxin domain-containing protein</fullName>
    </recommendedName>
</protein>
<dbReference type="GO" id="GO:0005777">
    <property type="term" value="C:peroxisome"/>
    <property type="evidence" value="ECO:0007669"/>
    <property type="project" value="TreeGrafter"/>
</dbReference>
<dbReference type="InterPro" id="IPR037944">
    <property type="entry name" value="PRX5-like"/>
</dbReference>
<accession>A0AAE0WMN2</accession>
<dbReference type="GO" id="GO:0045454">
    <property type="term" value="P:cell redox homeostasis"/>
    <property type="evidence" value="ECO:0007669"/>
    <property type="project" value="TreeGrafter"/>
</dbReference>
<comment type="similarity">
    <text evidence="1 7">Belongs to the peroxiredoxin family. Prx5 subfamily.</text>
</comment>
<organism evidence="9 10">
    <name type="scientific">Recurvomyces mirabilis</name>
    <dbReference type="NCBI Taxonomy" id="574656"/>
    <lineage>
        <taxon>Eukaryota</taxon>
        <taxon>Fungi</taxon>
        <taxon>Dikarya</taxon>
        <taxon>Ascomycota</taxon>
        <taxon>Pezizomycotina</taxon>
        <taxon>Dothideomycetes</taxon>
        <taxon>Dothideomycetidae</taxon>
        <taxon>Mycosphaerellales</taxon>
        <taxon>Teratosphaeriaceae</taxon>
        <taxon>Recurvomyces</taxon>
    </lineage>
</organism>
<dbReference type="PANTHER" id="PTHR10430">
    <property type="entry name" value="PEROXIREDOXIN"/>
    <property type="match status" value="1"/>
</dbReference>
<evidence type="ECO:0000256" key="7">
    <source>
        <dbReference type="RuleBase" id="RU366011"/>
    </source>
</evidence>
<keyword evidence="5 7" id="KW-0676">Redox-active center</keyword>
<dbReference type="EMBL" id="JAUTXT010000019">
    <property type="protein sequence ID" value="KAK3674539.1"/>
    <property type="molecule type" value="Genomic_DNA"/>
</dbReference>
<dbReference type="Proteomes" id="UP001274830">
    <property type="component" value="Unassembled WGS sequence"/>
</dbReference>
<evidence type="ECO:0000256" key="2">
    <source>
        <dbReference type="ARBA" id="ARBA00022559"/>
    </source>
</evidence>
<dbReference type="GO" id="GO:0005739">
    <property type="term" value="C:mitochondrion"/>
    <property type="evidence" value="ECO:0007669"/>
    <property type="project" value="TreeGrafter"/>
</dbReference>
<dbReference type="GO" id="GO:0005829">
    <property type="term" value="C:cytosol"/>
    <property type="evidence" value="ECO:0007669"/>
    <property type="project" value="TreeGrafter"/>
</dbReference>
<keyword evidence="2 7" id="KW-0575">Peroxidase</keyword>
<evidence type="ECO:0000256" key="1">
    <source>
        <dbReference type="ARBA" id="ARBA00010505"/>
    </source>
</evidence>
<evidence type="ECO:0000256" key="5">
    <source>
        <dbReference type="ARBA" id="ARBA00023284"/>
    </source>
</evidence>
<evidence type="ECO:0000259" key="8">
    <source>
        <dbReference type="Pfam" id="PF08534"/>
    </source>
</evidence>
<gene>
    <name evidence="9" type="ORF">LTR78_005625</name>
</gene>
<keyword evidence="3 7" id="KW-0049">Antioxidant</keyword>
<dbReference type="Gene3D" id="3.40.30.10">
    <property type="entry name" value="Glutaredoxin"/>
    <property type="match status" value="1"/>
</dbReference>
<keyword evidence="4 7" id="KW-0560">Oxidoreductase</keyword>
<feature type="domain" description="Redoxin" evidence="8">
    <location>
        <begin position="33"/>
        <end position="207"/>
    </location>
</feature>
<comment type="function">
    <text evidence="7">Thiol-specific peroxidase that catalyzes the reduction of hydrogen peroxide and organic hydroperoxides to water and alcohols, respectively. Plays a role in cell protection against oxidative stress by detoxifying peroxides.</text>
</comment>
<dbReference type="AlphaFoldDB" id="A0AAE0WMN2"/>
<keyword evidence="10" id="KW-1185">Reference proteome</keyword>
<evidence type="ECO:0000313" key="9">
    <source>
        <dbReference type="EMBL" id="KAK3674539.1"/>
    </source>
</evidence>
<comment type="caution">
    <text evidence="9">The sequence shown here is derived from an EMBL/GenBank/DDBJ whole genome shotgun (WGS) entry which is preliminary data.</text>
</comment>
<sequence length="210" mass="22608">MATTRTMTSLRTVAAHTTRSRQFHTTRKALVQIGDAIPDIDLMENSPGNKISIAKELKGKGLIIGVPGAFSPACSASHIPGYLNSPRLKHAGQVFVVSVNDPFTMKAWAASLDEGSKSGVCIDVHAKKHPDGSMKWEKADIGEQIRFLADAQGAFTRAVEMEWDATAAFGQPRSKRYALLIEDGQVKEVHVEPDNTGVNVSAADKVLGRA</sequence>
<dbReference type="CDD" id="cd03013">
    <property type="entry name" value="PRX5_like"/>
    <property type="match status" value="1"/>
</dbReference>
<dbReference type="GO" id="GO:0008379">
    <property type="term" value="F:thioredoxin peroxidase activity"/>
    <property type="evidence" value="ECO:0007669"/>
    <property type="project" value="InterPro"/>
</dbReference>
<reference evidence="9" key="1">
    <citation type="submission" date="2023-07" db="EMBL/GenBank/DDBJ databases">
        <title>Black Yeasts Isolated from many extreme environments.</title>
        <authorList>
            <person name="Coleine C."/>
            <person name="Stajich J.E."/>
            <person name="Selbmann L."/>
        </authorList>
    </citation>
    <scope>NUCLEOTIDE SEQUENCE</scope>
    <source>
        <strain evidence="9">CCFEE 5485</strain>
    </source>
</reference>